<dbReference type="Gene3D" id="1.10.287.110">
    <property type="entry name" value="DnaJ domain"/>
    <property type="match status" value="1"/>
</dbReference>
<dbReference type="InterPro" id="IPR036869">
    <property type="entry name" value="J_dom_sf"/>
</dbReference>
<comment type="caution">
    <text evidence="3">The sequence shown here is derived from an EMBL/GenBank/DDBJ whole genome shotgun (WGS) entry which is preliminary data.</text>
</comment>
<dbReference type="PANTHER" id="PTHR24074">
    <property type="entry name" value="CO-CHAPERONE PROTEIN DJLA"/>
    <property type="match status" value="1"/>
</dbReference>
<dbReference type="InterPro" id="IPR050817">
    <property type="entry name" value="DjlA_DnaK_co-chaperone"/>
</dbReference>
<dbReference type="SUPFAM" id="SSF46565">
    <property type="entry name" value="Chaperone J-domain"/>
    <property type="match status" value="1"/>
</dbReference>
<dbReference type="CDD" id="cd06257">
    <property type="entry name" value="DnaJ"/>
    <property type="match status" value="1"/>
</dbReference>
<dbReference type="InterPro" id="IPR001623">
    <property type="entry name" value="DnaJ_domain"/>
</dbReference>
<dbReference type="EMBL" id="JAIHOM010000014">
    <property type="protein sequence ID" value="MCW6035460.1"/>
    <property type="molecule type" value="Genomic_DNA"/>
</dbReference>
<dbReference type="SMART" id="SM00271">
    <property type="entry name" value="DnaJ"/>
    <property type="match status" value="1"/>
</dbReference>
<evidence type="ECO:0000259" key="2">
    <source>
        <dbReference type="PROSITE" id="PS50076"/>
    </source>
</evidence>
<dbReference type="PRINTS" id="PR00625">
    <property type="entry name" value="JDOMAIN"/>
</dbReference>
<evidence type="ECO:0000256" key="1">
    <source>
        <dbReference type="SAM" id="MobiDB-lite"/>
    </source>
</evidence>
<proteinExistence type="predicted"/>
<dbReference type="PROSITE" id="PS50076">
    <property type="entry name" value="DNAJ_2"/>
    <property type="match status" value="1"/>
</dbReference>
<dbReference type="RefSeq" id="WP_265263147.1">
    <property type="nucleotide sequence ID" value="NZ_JAIHOM010000014.1"/>
</dbReference>
<accession>A0ABT3L1W4</accession>
<organism evidence="3 4">
    <name type="scientific">Spirulina subsalsa FACHB-351</name>
    <dbReference type="NCBI Taxonomy" id="234711"/>
    <lineage>
        <taxon>Bacteria</taxon>
        <taxon>Bacillati</taxon>
        <taxon>Cyanobacteriota</taxon>
        <taxon>Cyanophyceae</taxon>
        <taxon>Spirulinales</taxon>
        <taxon>Spirulinaceae</taxon>
        <taxon>Spirulina</taxon>
    </lineage>
</organism>
<name>A0ABT3L1W4_9CYAN</name>
<feature type="domain" description="J" evidence="2">
    <location>
        <begin position="5"/>
        <end position="69"/>
    </location>
</feature>
<gene>
    <name evidence="3" type="ORF">K4A83_04100</name>
</gene>
<sequence>MSDYNPYKVLGLSPHASQGDIKRAYRRLVKQYHPDSQHERANHEKIVQLNAAYEVLGDPQQRSVYDQQQTVVQSQRQRRSKASQEEYQTTQETGRDRDLHFVRWCQGVYQPVNLLISQILNPLEAQIEQLAADPFDDELMSLFQNYLYNCRQDLNQAQSLFVSQPNPAKVAGVAANLYYCLNHISDALEELEWFTLNYDDHYLATGKELFRRARRLREEAQCSVSHFS</sequence>
<protein>
    <submittedName>
        <fullName evidence="3">DnaJ domain-containing protein</fullName>
    </submittedName>
</protein>
<feature type="region of interest" description="Disordered" evidence="1">
    <location>
        <begin position="71"/>
        <end position="92"/>
    </location>
</feature>
<dbReference type="Pfam" id="PF00226">
    <property type="entry name" value="DnaJ"/>
    <property type="match status" value="1"/>
</dbReference>
<evidence type="ECO:0000313" key="3">
    <source>
        <dbReference type="EMBL" id="MCW6035460.1"/>
    </source>
</evidence>
<evidence type="ECO:0000313" key="4">
    <source>
        <dbReference type="Proteomes" id="UP001526426"/>
    </source>
</evidence>
<keyword evidence="4" id="KW-1185">Reference proteome</keyword>
<reference evidence="3 4" key="1">
    <citation type="submission" date="2021-08" db="EMBL/GenBank/DDBJ databases">
        <title>Draft genome sequence of Spirulina subsalsa with high tolerance to salinity and hype-accumulation of phycocyanin.</title>
        <authorList>
            <person name="Pei H."/>
            <person name="Jiang L."/>
        </authorList>
    </citation>
    <scope>NUCLEOTIDE SEQUENCE [LARGE SCALE GENOMIC DNA]</scope>
    <source>
        <strain evidence="3 4">FACHB-351</strain>
    </source>
</reference>
<dbReference type="Proteomes" id="UP001526426">
    <property type="component" value="Unassembled WGS sequence"/>
</dbReference>